<reference evidence="1" key="1">
    <citation type="submission" date="2021-06" db="EMBL/GenBank/DDBJ databases">
        <authorList>
            <person name="Kallberg Y."/>
            <person name="Tangrot J."/>
            <person name="Rosling A."/>
        </authorList>
    </citation>
    <scope>NUCLEOTIDE SEQUENCE</scope>
    <source>
        <strain evidence="1">87-6 pot B 2015</strain>
    </source>
</reference>
<dbReference type="EMBL" id="CAJVPP010008949">
    <property type="protein sequence ID" value="CAG8700907.1"/>
    <property type="molecule type" value="Genomic_DNA"/>
</dbReference>
<gene>
    <name evidence="1" type="ORF">FMOSSE_LOCUS13812</name>
</gene>
<protein>
    <submittedName>
        <fullName evidence="1">3467_t:CDS:1</fullName>
    </submittedName>
</protein>
<evidence type="ECO:0000313" key="1">
    <source>
        <dbReference type="EMBL" id="CAG8700907.1"/>
    </source>
</evidence>
<organism evidence="1 2">
    <name type="scientific">Funneliformis mosseae</name>
    <name type="common">Endomycorrhizal fungus</name>
    <name type="synonym">Glomus mosseae</name>
    <dbReference type="NCBI Taxonomy" id="27381"/>
    <lineage>
        <taxon>Eukaryota</taxon>
        <taxon>Fungi</taxon>
        <taxon>Fungi incertae sedis</taxon>
        <taxon>Mucoromycota</taxon>
        <taxon>Glomeromycotina</taxon>
        <taxon>Glomeromycetes</taxon>
        <taxon>Glomerales</taxon>
        <taxon>Glomeraceae</taxon>
        <taxon>Funneliformis</taxon>
    </lineage>
</organism>
<sequence length="558" mass="64856">PNHWSLVDFDLWAISNVAGVQQKIAHQAFYKYLNRVLDESSTQEHIMYARRLLNNKKRLIATFYLITCCPLLIADWEGGQAEILHLLFANIFALRFLASNHVANTLSSFLHVGKENIKSIRNLWKNKAVLGKVNQAVEMVKAHNMLDRVTKNRVEELIDYEMRVSQLLTVDLLYGIALMLMLVQPQNDKDDENPFLDYDENLLQDDVNKENETGVSGDNFPDFGRQMKKRRTEWLSTPHKPILTLDMFDIMIPKVVPGMKSLKKVVAEKFFDIANEIEYHEREQKQLTSLGKVLSEWLRKVLSSFDGKELPKHLSQPLQDLTNREQKLRDIFETTLQEFFMMIKHCQNHRLPRHNSERKFLVERVITPFKLVEYMFGDVTMFWIEKEIMSTKAVEFVDDPTGELTIKRADALGIDLVYNTDVMNMESSGGPLQQNRKHTLGDSKKITDTGADILYACLRKYLDASIETAMKLKTYKDRITLIEISLYKPRVFKAVEVRSAVFPFALRSVGEYMRVFELISYFVDGLIKRREIMYKLSNEASGLMELTSESLKNWWGEE</sequence>
<dbReference type="AlphaFoldDB" id="A0A9N9HQL1"/>
<evidence type="ECO:0000313" key="2">
    <source>
        <dbReference type="Proteomes" id="UP000789375"/>
    </source>
</evidence>
<name>A0A9N9HQL1_FUNMO</name>
<proteinExistence type="predicted"/>
<comment type="caution">
    <text evidence="1">The sequence shown here is derived from an EMBL/GenBank/DDBJ whole genome shotgun (WGS) entry which is preliminary data.</text>
</comment>
<accession>A0A9N9HQL1</accession>
<feature type="non-terminal residue" evidence="1">
    <location>
        <position position="558"/>
    </location>
</feature>
<keyword evidence="2" id="KW-1185">Reference proteome</keyword>
<dbReference type="Proteomes" id="UP000789375">
    <property type="component" value="Unassembled WGS sequence"/>
</dbReference>